<dbReference type="SUPFAM" id="SSF50331">
    <property type="entry name" value="MOP-like"/>
    <property type="match status" value="2"/>
</dbReference>
<name>A0A7M2SW46_9ACTN</name>
<dbReference type="InterPro" id="IPR004606">
    <property type="entry name" value="Mop_domain"/>
</dbReference>
<dbReference type="KEGG" id="sfeu:IM697_15910"/>
<sequence>MSLSIRNQLPGTITAITPGEAMAMVDVHLTGGQDLTAAVAPSAVEELGLAEGTAVNALVTATHIALATAPAKDLPLHNRLPGTVTGIATGGAMASVNIEVEGGALTAAVTRDATTDLALSPGVPVVALIEATEVALTTA</sequence>
<proteinExistence type="predicted"/>
<evidence type="ECO:0000313" key="5">
    <source>
        <dbReference type="Proteomes" id="UP000594205"/>
    </source>
</evidence>
<feature type="domain" description="Mop" evidence="3">
    <location>
        <begin position="2"/>
        <end position="68"/>
    </location>
</feature>
<keyword evidence="5" id="KW-1185">Reference proteome</keyword>
<evidence type="ECO:0000256" key="2">
    <source>
        <dbReference type="PROSITE-ProRule" id="PRU01213"/>
    </source>
</evidence>
<dbReference type="InterPro" id="IPR005116">
    <property type="entry name" value="Transp-assoc_OB_typ1"/>
</dbReference>
<feature type="domain" description="Mop" evidence="3">
    <location>
        <begin position="73"/>
        <end position="138"/>
    </location>
</feature>
<organism evidence="4 5">
    <name type="scientific">Streptomyces ferrugineus</name>
    <dbReference type="NCBI Taxonomy" id="1413221"/>
    <lineage>
        <taxon>Bacteria</taxon>
        <taxon>Bacillati</taxon>
        <taxon>Actinomycetota</taxon>
        <taxon>Actinomycetes</taxon>
        <taxon>Kitasatosporales</taxon>
        <taxon>Streptomycetaceae</taxon>
        <taxon>Streptomyces</taxon>
    </lineage>
</organism>
<dbReference type="Proteomes" id="UP000594205">
    <property type="component" value="Chromosome"/>
</dbReference>
<reference evidence="4 5" key="1">
    <citation type="submission" date="2020-10" db="EMBL/GenBank/DDBJ databases">
        <title>Streptomyces ferrugineus complate genome analysis.</title>
        <authorList>
            <person name="Anwar N."/>
        </authorList>
    </citation>
    <scope>NUCLEOTIDE SEQUENCE [LARGE SCALE GENOMIC DNA]</scope>
    <source>
        <strain evidence="4 5">CCTCC AA2014009</strain>
    </source>
</reference>
<dbReference type="Gene3D" id="2.40.50.100">
    <property type="match status" value="2"/>
</dbReference>
<evidence type="ECO:0000259" key="3">
    <source>
        <dbReference type="PROSITE" id="PS51866"/>
    </source>
</evidence>
<dbReference type="NCBIfam" id="TIGR00638">
    <property type="entry name" value="Mop"/>
    <property type="match status" value="1"/>
</dbReference>
<dbReference type="EMBL" id="CP063373">
    <property type="protein sequence ID" value="QOV39743.1"/>
    <property type="molecule type" value="Genomic_DNA"/>
</dbReference>
<gene>
    <name evidence="4" type="ORF">IM697_15910</name>
</gene>
<evidence type="ECO:0000256" key="1">
    <source>
        <dbReference type="ARBA" id="ARBA00022505"/>
    </source>
</evidence>
<protein>
    <submittedName>
        <fullName evidence="4">TOBE domain-containing protein</fullName>
    </submittedName>
</protein>
<dbReference type="GO" id="GO:0015689">
    <property type="term" value="P:molybdate ion transport"/>
    <property type="evidence" value="ECO:0007669"/>
    <property type="project" value="InterPro"/>
</dbReference>
<dbReference type="AlphaFoldDB" id="A0A7M2SW46"/>
<accession>A0A7M2SW46</accession>
<evidence type="ECO:0000313" key="4">
    <source>
        <dbReference type="EMBL" id="QOV39743.1"/>
    </source>
</evidence>
<dbReference type="RefSeq" id="WP_194048336.1">
    <property type="nucleotide sequence ID" value="NZ_CP063373.1"/>
</dbReference>
<dbReference type="InterPro" id="IPR008995">
    <property type="entry name" value="Mo/tungstate-bd_C_term_dom"/>
</dbReference>
<dbReference type="PROSITE" id="PS51866">
    <property type="entry name" value="MOP"/>
    <property type="match status" value="2"/>
</dbReference>
<keyword evidence="1 2" id="KW-0500">Molybdenum</keyword>
<dbReference type="Pfam" id="PF03459">
    <property type="entry name" value="TOBE"/>
    <property type="match status" value="2"/>
</dbReference>